<dbReference type="InterPro" id="IPR036265">
    <property type="entry name" value="HIT-like_sf"/>
</dbReference>
<evidence type="ECO:0000313" key="9">
    <source>
        <dbReference type="Proteomes" id="UP000305067"/>
    </source>
</evidence>
<feature type="region of interest" description="Disordered" evidence="6">
    <location>
        <begin position="280"/>
        <end position="330"/>
    </location>
</feature>
<dbReference type="InterPro" id="IPR001878">
    <property type="entry name" value="Znf_CCHC"/>
</dbReference>
<evidence type="ECO:0000256" key="1">
    <source>
        <dbReference type="ARBA" id="ARBA00022664"/>
    </source>
</evidence>
<evidence type="ECO:0000259" key="7">
    <source>
        <dbReference type="PROSITE" id="PS50158"/>
    </source>
</evidence>
<dbReference type="CDD" id="cd07380">
    <property type="entry name" value="MPP_CWF19_N"/>
    <property type="match status" value="1"/>
</dbReference>
<dbReference type="Gene3D" id="4.10.60.10">
    <property type="entry name" value="Zinc finger, CCHC-type"/>
    <property type="match status" value="1"/>
</dbReference>
<dbReference type="AlphaFoldDB" id="A0A5C3QZ36"/>
<dbReference type="SUPFAM" id="SSF57756">
    <property type="entry name" value="Retrovirus zinc finger-like domains"/>
    <property type="match status" value="1"/>
</dbReference>
<keyword evidence="2" id="KW-0479">Metal-binding</keyword>
<sequence>MEANAQSTAKILTVGPGLGSLKELFAKIKSINGKHGPFDFALCVGDLFSSEGGEQNVQLLLENKLDVPFECYIMQGEHPLPQAVIDKFAKTGGELCSNVFLLSKSGVIRTAHGVRIACLGGVYDAKLHSLLETAPGFLSRHFAAQTIDRLQSNALSKNSAKEGKNYTSLASIQSNASSSELVDILLSNVLPPSITQFSAIPMKGSPAQDAYPVDELVRRLKPRYHFTCAGGSFWEREPYVWQDQNNRVSRFVNLGPFGGAQQPGKKERWFYAFTISSDTSAAPPANKTPNPFTERDTNGLKRSAPDGENFIFGENHQTGKRVKREGDKPPPGYKCKRCEATDHFINDCPERTKPPDGYLCKICNIEGHLVRDCPTKHAPGDTGGRKPRPGYVCRACGSEAHYLDDCPASSRPYDGHSNTRRGPPKEITSDECWFCLSNPNLAKHLIVSIGSECYATLPKGQLVPTSTSESESSSEVPGGGHVLIIPIAHYPTFPSIPAEFSGPIMQDVTRYKSALRKLYATYKSVGVFFEVGRQRARGGHAHVQAVPVPASLSDKVETTFLEEARRQGYDLVEDADETSGSGYFKVELPDGRKLVHVIPDGAPFGLQFGREVVASILGQPQRSDWKVCVLSEDEDKADALNFKNAFQSFDPSLV</sequence>
<dbReference type="GO" id="GO:0000398">
    <property type="term" value="P:mRNA splicing, via spliceosome"/>
    <property type="evidence" value="ECO:0007669"/>
    <property type="project" value="TreeGrafter"/>
</dbReference>
<dbReference type="PANTHER" id="PTHR12072:SF4">
    <property type="entry name" value="CWF19-LIKE PROTEIN 1"/>
    <property type="match status" value="1"/>
</dbReference>
<dbReference type="STRING" id="1884261.A0A5C3QZ36"/>
<dbReference type="GO" id="GO:0071014">
    <property type="term" value="C:post-mRNA release spliceosomal complex"/>
    <property type="evidence" value="ECO:0007669"/>
    <property type="project" value="TreeGrafter"/>
</dbReference>
<feature type="domain" description="CCHC-type" evidence="7">
    <location>
        <begin position="360"/>
        <end position="374"/>
    </location>
</feature>
<organism evidence="8 9">
    <name type="scientific">Pterulicium gracile</name>
    <dbReference type="NCBI Taxonomy" id="1884261"/>
    <lineage>
        <taxon>Eukaryota</taxon>
        <taxon>Fungi</taxon>
        <taxon>Dikarya</taxon>
        <taxon>Basidiomycota</taxon>
        <taxon>Agaricomycotina</taxon>
        <taxon>Agaricomycetes</taxon>
        <taxon>Agaricomycetidae</taxon>
        <taxon>Agaricales</taxon>
        <taxon>Pleurotineae</taxon>
        <taxon>Pterulaceae</taxon>
        <taxon>Pterulicium</taxon>
    </lineage>
</organism>
<dbReference type="InterPro" id="IPR006768">
    <property type="entry name" value="Cwf19-like_C_dom-1"/>
</dbReference>
<dbReference type="InterPro" id="IPR006767">
    <property type="entry name" value="Cwf19-like_C_dom-2"/>
</dbReference>
<proteinExistence type="predicted"/>
<dbReference type="EMBL" id="ML178814">
    <property type="protein sequence ID" value="TFL07285.1"/>
    <property type="molecule type" value="Genomic_DNA"/>
</dbReference>
<dbReference type="Pfam" id="PF13696">
    <property type="entry name" value="zf-CCHC_2"/>
    <property type="match status" value="2"/>
</dbReference>
<dbReference type="Gene3D" id="3.30.428.10">
    <property type="entry name" value="HIT-like"/>
    <property type="match status" value="1"/>
</dbReference>
<dbReference type="Pfam" id="PF04676">
    <property type="entry name" value="CwfJ_C_2"/>
    <property type="match status" value="1"/>
</dbReference>
<evidence type="ECO:0000256" key="2">
    <source>
        <dbReference type="ARBA" id="ARBA00022723"/>
    </source>
</evidence>
<keyword evidence="4" id="KW-0862">Zinc</keyword>
<protein>
    <submittedName>
        <fullName evidence="8">Nuclear protein</fullName>
    </submittedName>
</protein>
<name>A0A5C3QZ36_9AGAR</name>
<dbReference type="SUPFAM" id="SSF54197">
    <property type="entry name" value="HIT-like"/>
    <property type="match status" value="1"/>
</dbReference>
<evidence type="ECO:0000256" key="4">
    <source>
        <dbReference type="ARBA" id="ARBA00022833"/>
    </source>
</evidence>
<keyword evidence="9" id="KW-1185">Reference proteome</keyword>
<accession>A0A5C3QZ36</accession>
<dbReference type="GO" id="GO:0061632">
    <property type="term" value="F:RNA lariat debranching enzyme activator activity"/>
    <property type="evidence" value="ECO:0007669"/>
    <property type="project" value="TreeGrafter"/>
</dbReference>
<dbReference type="GO" id="GO:0008270">
    <property type="term" value="F:zinc ion binding"/>
    <property type="evidence" value="ECO:0007669"/>
    <property type="project" value="UniProtKB-KW"/>
</dbReference>
<keyword evidence="3 5" id="KW-0863">Zinc-finger</keyword>
<dbReference type="Proteomes" id="UP000305067">
    <property type="component" value="Unassembled WGS sequence"/>
</dbReference>
<evidence type="ECO:0000256" key="3">
    <source>
        <dbReference type="ARBA" id="ARBA00022771"/>
    </source>
</evidence>
<dbReference type="SMART" id="SM00343">
    <property type="entry name" value="ZnF_C2HC"/>
    <property type="match status" value="3"/>
</dbReference>
<evidence type="ECO:0000313" key="8">
    <source>
        <dbReference type="EMBL" id="TFL07285.1"/>
    </source>
</evidence>
<dbReference type="GO" id="GO:0003676">
    <property type="term" value="F:nucleic acid binding"/>
    <property type="evidence" value="ECO:0007669"/>
    <property type="project" value="InterPro"/>
</dbReference>
<dbReference type="PROSITE" id="PS50158">
    <property type="entry name" value="ZF_CCHC"/>
    <property type="match status" value="1"/>
</dbReference>
<dbReference type="Pfam" id="PF04677">
    <property type="entry name" value="CwfJ_C_1"/>
    <property type="match status" value="1"/>
</dbReference>
<dbReference type="InterPro" id="IPR036875">
    <property type="entry name" value="Znf_CCHC_sf"/>
</dbReference>
<feature type="compositionally biased region" description="Basic and acidic residues" evidence="6">
    <location>
        <begin position="293"/>
        <end position="305"/>
    </location>
</feature>
<dbReference type="InterPro" id="IPR040194">
    <property type="entry name" value="Cwf19-like"/>
</dbReference>
<gene>
    <name evidence="8" type="ORF">BDV98DRAFT_557581</name>
</gene>
<keyword evidence="1" id="KW-0507">mRNA processing</keyword>
<dbReference type="InterPro" id="IPR025829">
    <property type="entry name" value="Zn_knuckle_CX2CX3GHX4C"/>
</dbReference>
<reference evidence="8 9" key="1">
    <citation type="journal article" date="2019" name="Nat. Ecol. Evol.">
        <title>Megaphylogeny resolves global patterns of mushroom evolution.</title>
        <authorList>
            <person name="Varga T."/>
            <person name="Krizsan K."/>
            <person name="Foldi C."/>
            <person name="Dima B."/>
            <person name="Sanchez-Garcia M."/>
            <person name="Sanchez-Ramirez S."/>
            <person name="Szollosi G.J."/>
            <person name="Szarkandi J.G."/>
            <person name="Papp V."/>
            <person name="Albert L."/>
            <person name="Andreopoulos W."/>
            <person name="Angelini C."/>
            <person name="Antonin V."/>
            <person name="Barry K.W."/>
            <person name="Bougher N.L."/>
            <person name="Buchanan P."/>
            <person name="Buyck B."/>
            <person name="Bense V."/>
            <person name="Catcheside P."/>
            <person name="Chovatia M."/>
            <person name="Cooper J."/>
            <person name="Damon W."/>
            <person name="Desjardin D."/>
            <person name="Finy P."/>
            <person name="Geml J."/>
            <person name="Haridas S."/>
            <person name="Hughes K."/>
            <person name="Justo A."/>
            <person name="Karasinski D."/>
            <person name="Kautmanova I."/>
            <person name="Kiss B."/>
            <person name="Kocsube S."/>
            <person name="Kotiranta H."/>
            <person name="LaButti K.M."/>
            <person name="Lechner B.E."/>
            <person name="Liimatainen K."/>
            <person name="Lipzen A."/>
            <person name="Lukacs Z."/>
            <person name="Mihaltcheva S."/>
            <person name="Morgado L.N."/>
            <person name="Niskanen T."/>
            <person name="Noordeloos M.E."/>
            <person name="Ohm R.A."/>
            <person name="Ortiz-Santana B."/>
            <person name="Ovrebo C."/>
            <person name="Racz N."/>
            <person name="Riley R."/>
            <person name="Savchenko A."/>
            <person name="Shiryaev A."/>
            <person name="Soop K."/>
            <person name="Spirin V."/>
            <person name="Szebenyi C."/>
            <person name="Tomsovsky M."/>
            <person name="Tulloss R.E."/>
            <person name="Uehling J."/>
            <person name="Grigoriev I.V."/>
            <person name="Vagvolgyi C."/>
            <person name="Papp T."/>
            <person name="Martin F.M."/>
            <person name="Miettinen O."/>
            <person name="Hibbett D.S."/>
            <person name="Nagy L.G."/>
        </authorList>
    </citation>
    <scope>NUCLEOTIDE SEQUENCE [LARGE SCALE GENOMIC DNA]</scope>
    <source>
        <strain evidence="8 9">CBS 309.79</strain>
    </source>
</reference>
<evidence type="ECO:0000256" key="6">
    <source>
        <dbReference type="SAM" id="MobiDB-lite"/>
    </source>
</evidence>
<evidence type="ECO:0000256" key="5">
    <source>
        <dbReference type="PROSITE-ProRule" id="PRU00047"/>
    </source>
</evidence>
<dbReference type="PANTHER" id="PTHR12072">
    <property type="entry name" value="CWF19, CELL CYCLE CONTROL PROTEIN"/>
    <property type="match status" value="1"/>
</dbReference>
<dbReference type="OrthoDB" id="444325at2759"/>